<evidence type="ECO:0000256" key="3">
    <source>
        <dbReference type="ARBA" id="ARBA00022691"/>
    </source>
</evidence>
<dbReference type="PIRSF" id="PIRSF005739">
    <property type="entry name" value="O-mtase"/>
    <property type="match status" value="1"/>
</dbReference>
<dbReference type="SUPFAM" id="SSF53335">
    <property type="entry name" value="S-adenosyl-L-methionine-dependent methyltransferases"/>
    <property type="match status" value="1"/>
</dbReference>
<dbReference type="InterPro" id="IPR012967">
    <property type="entry name" value="COMT_dimerisation"/>
</dbReference>
<evidence type="ECO:0000313" key="7">
    <source>
        <dbReference type="EMBL" id="KAJ5219159.1"/>
    </source>
</evidence>
<feature type="domain" description="O-methyltransferase C-terminal" evidence="5">
    <location>
        <begin position="224"/>
        <end position="367"/>
    </location>
</feature>
<gene>
    <name evidence="7" type="ORF">N7498_001258</name>
</gene>
<dbReference type="Pfam" id="PF08100">
    <property type="entry name" value="Dimerisation"/>
    <property type="match status" value="1"/>
</dbReference>
<dbReference type="PANTHER" id="PTHR43712:SF11">
    <property type="entry name" value="O-METHYLTRANSFERASE (AFU_ORTHOLOGUE AFUA_2G17820)-RELATED"/>
    <property type="match status" value="1"/>
</dbReference>
<dbReference type="RefSeq" id="XP_058313732.1">
    <property type="nucleotide sequence ID" value="XM_058448321.1"/>
</dbReference>
<feature type="domain" description="O-methyltransferase dimerisation" evidence="6">
    <location>
        <begin position="47"/>
        <end position="126"/>
    </location>
</feature>
<dbReference type="EMBL" id="JAPQKR010000004">
    <property type="protein sequence ID" value="KAJ5219159.1"/>
    <property type="molecule type" value="Genomic_DNA"/>
</dbReference>
<dbReference type="InterPro" id="IPR029063">
    <property type="entry name" value="SAM-dependent_MTases_sf"/>
</dbReference>
<feature type="active site" description="Proton acceptor" evidence="4">
    <location>
        <position position="296"/>
    </location>
</feature>
<dbReference type="Pfam" id="PF00891">
    <property type="entry name" value="Methyltransf_2"/>
    <property type="match status" value="1"/>
</dbReference>
<dbReference type="PANTHER" id="PTHR43712">
    <property type="entry name" value="PUTATIVE (AFU_ORTHOLOGUE AFUA_4G14580)-RELATED"/>
    <property type="match status" value="1"/>
</dbReference>
<organism evidence="7 8">
    <name type="scientific">Penicillium cinerascens</name>
    <dbReference type="NCBI Taxonomy" id="70096"/>
    <lineage>
        <taxon>Eukaryota</taxon>
        <taxon>Fungi</taxon>
        <taxon>Dikarya</taxon>
        <taxon>Ascomycota</taxon>
        <taxon>Pezizomycotina</taxon>
        <taxon>Eurotiomycetes</taxon>
        <taxon>Eurotiomycetidae</taxon>
        <taxon>Eurotiales</taxon>
        <taxon>Aspergillaceae</taxon>
        <taxon>Penicillium</taxon>
    </lineage>
</organism>
<accession>A0A9W9NI84</accession>
<dbReference type="AlphaFoldDB" id="A0A9W9NI84"/>
<keyword evidence="2" id="KW-0808">Transferase</keyword>
<name>A0A9W9NI84_9EURO</name>
<protein>
    <recommendedName>
        <fullName evidence="9">O-methyltransferase domain-containing protein</fullName>
    </recommendedName>
</protein>
<dbReference type="PROSITE" id="PS51683">
    <property type="entry name" value="SAM_OMT_II"/>
    <property type="match status" value="1"/>
</dbReference>
<dbReference type="InterPro" id="IPR001077">
    <property type="entry name" value="COMT_C"/>
</dbReference>
<dbReference type="InterPro" id="IPR036390">
    <property type="entry name" value="WH_DNA-bd_sf"/>
</dbReference>
<dbReference type="Gene3D" id="3.40.50.150">
    <property type="entry name" value="Vaccinia Virus protein VP39"/>
    <property type="match status" value="1"/>
</dbReference>
<keyword evidence="8" id="KW-1185">Reference proteome</keyword>
<dbReference type="GO" id="GO:0044550">
    <property type="term" value="P:secondary metabolite biosynthetic process"/>
    <property type="evidence" value="ECO:0007669"/>
    <property type="project" value="UniProtKB-ARBA"/>
</dbReference>
<reference evidence="7" key="2">
    <citation type="journal article" date="2023" name="IMA Fungus">
        <title>Comparative genomic study of the Penicillium genus elucidates a diverse pangenome and 15 lateral gene transfer events.</title>
        <authorList>
            <person name="Petersen C."/>
            <person name="Sorensen T."/>
            <person name="Nielsen M.R."/>
            <person name="Sondergaard T.E."/>
            <person name="Sorensen J.L."/>
            <person name="Fitzpatrick D.A."/>
            <person name="Frisvad J.C."/>
            <person name="Nielsen K.L."/>
        </authorList>
    </citation>
    <scope>NUCLEOTIDE SEQUENCE</scope>
    <source>
        <strain evidence="7">IBT 15544</strain>
    </source>
</reference>
<reference evidence="7" key="1">
    <citation type="submission" date="2022-12" db="EMBL/GenBank/DDBJ databases">
        <authorList>
            <person name="Petersen C."/>
        </authorList>
    </citation>
    <scope>NUCLEOTIDE SEQUENCE</scope>
    <source>
        <strain evidence="7">IBT 15544</strain>
    </source>
</reference>
<dbReference type="Proteomes" id="UP001150904">
    <property type="component" value="Unassembled WGS sequence"/>
</dbReference>
<evidence type="ECO:0000256" key="1">
    <source>
        <dbReference type="ARBA" id="ARBA00022603"/>
    </source>
</evidence>
<dbReference type="GO" id="GO:0032259">
    <property type="term" value="P:methylation"/>
    <property type="evidence" value="ECO:0007669"/>
    <property type="project" value="UniProtKB-KW"/>
</dbReference>
<sequence length="399" mass="44705">MSVADLIQRLDVDWVSVLDDHDRRRVLQACDRLKAKLETPMDTTARLAFSAHQAMAVRLGIDMKLFDAMAKVGQSTGSFKVQDLCEETGSDPLLVRRIIRFLAAMGVIKETDDSYIPTPLAAAYVSTSPLSAGVIHSTHFLTVLSRLPEYFHANGWKSPDDGLNGPFQFALGTDSHYFDFLGTHPYYQQAFNTVMTLSFRRRGKDWFEFFPAEERLRASSNTDPLIVDVGGGLGEDLKKFKERFSALPGKLILQDLPAVIEGAKDLPVGIEAQSHDFFQKQPVRDAKAYFMRTVLHDWPDRQAVQILGKLRDAMNNDSILLISETMLPESGVLLPSVISDMQMMGSFASLERTQEQWQTLLETAGFELVHVWLPDDCDRSPASLAEQPALLEARVRRSP</sequence>
<dbReference type="SUPFAM" id="SSF46785">
    <property type="entry name" value="Winged helix' DNA-binding domain"/>
    <property type="match status" value="1"/>
</dbReference>
<dbReference type="InterPro" id="IPR016461">
    <property type="entry name" value="COMT-like"/>
</dbReference>
<dbReference type="GO" id="GO:0008171">
    <property type="term" value="F:O-methyltransferase activity"/>
    <property type="evidence" value="ECO:0007669"/>
    <property type="project" value="InterPro"/>
</dbReference>
<evidence type="ECO:0000313" key="8">
    <source>
        <dbReference type="Proteomes" id="UP001150904"/>
    </source>
</evidence>
<evidence type="ECO:0008006" key="9">
    <source>
        <dbReference type="Google" id="ProtNLM"/>
    </source>
</evidence>
<keyword evidence="1" id="KW-0489">Methyltransferase</keyword>
<dbReference type="OrthoDB" id="1535081at2759"/>
<comment type="caution">
    <text evidence="7">The sequence shown here is derived from an EMBL/GenBank/DDBJ whole genome shotgun (WGS) entry which is preliminary data.</text>
</comment>
<dbReference type="GO" id="GO:0046983">
    <property type="term" value="F:protein dimerization activity"/>
    <property type="evidence" value="ECO:0007669"/>
    <property type="project" value="InterPro"/>
</dbReference>
<evidence type="ECO:0000259" key="6">
    <source>
        <dbReference type="Pfam" id="PF08100"/>
    </source>
</evidence>
<dbReference type="GeneID" id="83175621"/>
<keyword evidence="3" id="KW-0949">S-adenosyl-L-methionine</keyword>
<dbReference type="Gene3D" id="1.10.10.10">
    <property type="entry name" value="Winged helix-like DNA-binding domain superfamily/Winged helix DNA-binding domain"/>
    <property type="match status" value="1"/>
</dbReference>
<proteinExistence type="predicted"/>
<dbReference type="InterPro" id="IPR036388">
    <property type="entry name" value="WH-like_DNA-bd_sf"/>
</dbReference>
<evidence type="ECO:0000256" key="2">
    <source>
        <dbReference type="ARBA" id="ARBA00022679"/>
    </source>
</evidence>
<evidence type="ECO:0000259" key="5">
    <source>
        <dbReference type="Pfam" id="PF00891"/>
    </source>
</evidence>
<evidence type="ECO:0000256" key="4">
    <source>
        <dbReference type="PIRSR" id="PIRSR005739-1"/>
    </source>
</evidence>